<keyword evidence="2" id="KW-1185">Reference proteome</keyword>
<proteinExistence type="predicted"/>
<sequence>MEVVYSKNEIEASNKISEQGLSDDKLVLNFQMKKGYRIPDTFNLADAASQLYMTTSEYHERHIRKNGVKLS</sequence>
<dbReference type="EMBL" id="LC779065">
    <property type="protein sequence ID" value="BES79912.1"/>
    <property type="molecule type" value="Genomic_DNA"/>
</dbReference>
<name>A0AA86J0N2_9CAUD</name>
<dbReference type="Proteomes" id="UP001304813">
    <property type="component" value="Segment"/>
</dbReference>
<evidence type="ECO:0000313" key="1">
    <source>
        <dbReference type="EMBL" id="BES79912.1"/>
    </source>
</evidence>
<reference evidence="1 2" key="1">
    <citation type="submission" date="2023-09" db="EMBL/GenBank/DDBJ databases">
        <title>Analysis of phage genome (vB_Yru_GN1) of the bacterium (Yersinia ruckeri).</title>
        <authorList>
            <person name="Ganjoor M.S."/>
            <person name="Bouzari M."/>
            <person name="Soleimani-Delfan A."/>
        </authorList>
    </citation>
    <scope>NUCLEOTIDE SEQUENCE [LARGE SCALE GENOMIC DNA]</scope>
    <source>
        <strain evidence="2">vB_Yru_GN1</strain>
    </source>
</reference>
<protein>
    <submittedName>
        <fullName evidence="1">Uncharacterized protein</fullName>
    </submittedName>
</protein>
<organism evidence="1 2">
    <name type="scientific">Yersinia phage vB_Yru_GN1</name>
    <dbReference type="NCBI Taxonomy" id="3074381"/>
    <lineage>
        <taxon>Viruses</taxon>
        <taxon>Duplodnaviria</taxon>
        <taxon>Heunggongvirae</taxon>
        <taxon>Uroviricota</taxon>
        <taxon>Caudoviricetes</taxon>
        <taxon>Caudoviricetes incertae sedis</taxon>
        <taxon>Sepahanvirus</taxon>
        <taxon>Sepahanvirus vB-Yru-GN1</taxon>
    </lineage>
</organism>
<evidence type="ECO:0000313" key="2">
    <source>
        <dbReference type="Proteomes" id="UP001304813"/>
    </source>
</evidence>
<accession>A0AA86J0N2</accession>